<keyword evidence="3" id="KW-0808">Transferase</keyword>
<dbReference type="InterPro" id="IPR013216">
    <property type="entry name" value="Methyltransf_11"/>
</dbReference>
<dbReference type="PANTHER" id="PTHR44942">
    <property type="entry name" value="METHYLTRANSF_11 DOMAIN-CONTAINING PROTEIN"/>
    <property type="match status" value="1"/>
</dbReference>
<reference evidence="5 6" key="1">
    <citation type="submission" date="2022-11" db="EMBL/GenBank/DDBJ databases">
        <title>Minimal conservation of predation-associated metabolite biosynthetic gene clusters underscores biosynthetic potential of Myxococcota including descriptions for ten novel species: Archangium lansinium sp. nov., Myxococcus landrumus sp. nov., Nannocystis bai.</title>
        <authorList>
            <person name="Ahearne A."/>
            <person name="Stevens C."/>
            <person name="Dowd S."/>
        </authorList>
    </citation>
    <scope>NUCLEOTIDE SEQUENCE [LARGE SCALE GENOMIC DNA]</scope>
    <source>
        <strain evidence="5 6">NCELM</strain>
    </source>
</reference>
<dbReference type="Gene3D" id="3.40.50.150">
    <property type="entry name" value="Vaccinia Virus protein VP39"/>
    <property type="match status" value="1"/>
</dbReference>
<gene>
    <name evidence="5" type="ORF">POL58_08450</name>
</gene>
<feature type="domain" description="Methyltransferase type 11" evidence="4">
    <location>
        <begin position="80"/>
        <end position="179"/>
    </location>
</feature>
<name>A0ABT5B0Y5_9BACT</name>
<sequence>MSPIHDASAHPADDPQAALDRELSEQYDAFQALSEAQGAGSAYFNWGYRTRRGQSYAETQERLVEAVFTAAAPAPGDILVDVGFGSGEQDFFAARHYSFARLHGFNISRRQVEHATRRAAELGLHERLVFHHQPAERMQALADASVDRMVAIECAPHFDRPRFYKEAARVLRPGGRLVLADIAFAGWTGDLPLRGDEKLRRMGNFDHNRAEWEVYFHTRELRNINRETVPGCLRSVWHVLRGLPRIQQSSHRRHWLGLALTSQIMGTGLLLRFIRYDLIVLERR</sequence>
<dbReference type="PANTHER" id="PTHR44942:SF4">
    <property type="entry name" value="METHYLTRANSFERASE TYPE 11 DOMAIN-CONTAINING PROTEIN"/>
    <property type="match status" value="1"/>
</dbReference>
<dbReference type="GO" id="GO:0032259">
    <property type="term" value="P:methylation"/>
    <property type="evidence" value="ECO:0007669"/>
    <property type="project" value="UniProtKB-KW"/>
</dbReference>
<dbReference type="Pfam" id="PF08241">
    <property type="entry name" value="Methyltransf_11"/>
    <property type="match status" value="1"/>
</dbReference>
<dbReference type="Proteomes" id="UP001217838">
    <property type="component" value="Unassembled WGS sequence"/>
</dbReference>
<evidence type="ECO:0000256" key="3">
    <source>
        <dbReference type="ARBA" id="ARBA00022679"/>
    </source>
</evidence>
<dbReference type="InterPro" id="IPR029063">
    <property type="entry name" value="SAM-dependent_MTases_sf"/>
</dbReference>
<keyword evidence="6" id="KW-1185">Reference proteome</keyword>
<dbReference type="EMBL" id="JAQNDN010000002">
    <property type="protein sequence ID" value="MDC0667764.1"/>
    <property type="molecule type" value="Genomic_DNA"/>
</dbReference>
<protein>
    <submittedName>
        <fullName evidence="5">Class I SAM-dependent methyltransferase</fullName>
    </submittedName>
</protein>
<dbReference type="InterPro" id="IPR051052">
    <property type="entry name" value="Diverse_substrate_MTase"/>
</dbReference>
<accession>A0ABT5B0Y5</accession>
<comment type="caution">
    <text evidence="5">The sequence shown here is derived from an EMBL/GenBank/DDBJ whole genome shotgun (WGS) entry which is preliminary data.</text>
</comment>
<comment type="similarity">
    <text evidence="1">Belongs to the methyltransferase superfamily.</text>
</comment>
<dbReference type="CDD" id="cd02440">
    <property type="entry name" value="AdoMet_MTases"/>
    <property type="match status" value="1"/>
</dbReference>
<dbReference type="GO" id="GO:0008168">
    <property type="term" value="F:methyltransferase activity"/>
    <property type="evidence" value="ECO:0007669"/>
    <property type="project" value="UniProtKB-KW"/>
</dbReference>
<keyword evidence="2 5" id="KW-0489">Methyltransferase</keyword>
<dbReference type="RefSeq" id="WP_271996117.1">
    <property type="nucleotide sequence ID" value="NZ_JAQNDN010000002.1"/>
</dbReference>
<evidence type="ECO:0000256" key="1">
    <source>
        <dbReference type="ARBA" id="ARBA00008361"/>
    </source>
</evidence>
<evidence type="ECO:0000259" key="4">
    <source>
        <dbReference type="Pfam" id="PF08241"/>
    </source>
</evidence>
<evidence type="ECO:0000256" key="2">
    <source>
        <dbReference type="ARBA" id="ARBA00022603"/>
    </source>
</evidence>
<evidence type="ECO:0000313" key="5">
    <source>
        <dbReference type="EMBL" id="MDC0667764.1"/>
    </source>
</evidence>
<proteinExistence type="inferred from homology"/>
<organism evidence="5 6">
    <name type="scientific">Nannocystis radixulma</name>
    <dbReference type="NCBI Taxonomy" id="2995305"/>
    <lineage>
        <taxon>Bacteria</taxon>
        <taxon>Pseudomonadati</taxon>
        <taxon>Myxococcota</taxon>
        <taxon>Polyangia</taxon>
        <taxon>Nannocystales</taxon>
        <taxon>Nannocystaceae</taxon>
        <taxon>Nannocystis</taxon>
    </lineage>
</organism>
<evidence type="ECO:0000313" key="6">
    <source>
        <dbReference type="Proteomes" id="UP001217838"/>
    </source>
</evidence>
<dbReference type="SUPFAM" id="SSF53335">
    <property type="entry name" value="S-adenosyl-L-methionine-dependent methyltransferases"/>
    <property type="match status" value="1"/>
</dbReference>